<sequence>MPISKSGFAETGLREDKVGGTVCRRSFYNISLPVLTRRTTAN</sequence>
<organism evidence="1 2">
    <name type="scientific">Rhodopirellula islandica</name>
    <dbReference type="NCBI Taxonomy" id="595434"/>
    <lineage>
        <taxon>Bacteria</taxon>
        <taxon>Pseudomonadati</taxon>
        <taxon>Planctomycetota</taxon>
        <taxon>Planctomycetia</taxon>
        <taxon>Pirellulales</taxon>
        <taxon>Pirellulaceae</taxon>
        <taxon>Rhodopirellula</taxon>
    </lineage>
</organism>
<gene>
    <name evidence="1" type="ORF">RISK_000066</name>
</gene>
<reference evidence="1" key="1">
    <citation type="submission" date="2015-05" db="EMBL/GenBank/DDBJ databases">
        <title>Permanent draft genome of Rhodopirellula islandicus K833.</title>
        <authorList>
            <person name="Kizina J."/>
            <person name="Richter M."/>
            <person name="Glockner F.O."/>
            <person name="Harder J."/>
        </authorList>
    </citation>
    <scope>NUCLEOTIDE SEQUENCE [LARGE SCALE GENOMIC DNA]</scope>
    <source>
        <strain evidence="1">K833</strain>
    </source>
</reference>
<keyword evidence="2" id="KW-1185">Reference proteome</keyword>
<dbReference type="Proteomes" id="UP000036367">
    <property type="component" value="Unassembled WGS sequence"/>
</dbReference>
<dbReference type="EMBL" id="LECT01000001">
    <property type="protein sequence ID" value="KLU07887.1"/>
    <property type="molecule type" value="Genomic_DNA"/>
</dbReference>
<dbReference type="STRING" id="595434.RISK_000066"/>
<protein>
    <submittedName>
        <fullName evidence="1">Uncharacterized protein</fullName>
    </submittedName>
</protein>
<name>A0A0J1BN46_RHOIS</name>
<accession>A0A0J1BN46</accession>
<dbReference type="AlphaFoldDB" id="A0A0J1BN46"/>
<proteinExistence type="predicted"/>
<evidence type="ECO:0000313" key="1">
    <source>
        <dbReference type="EMBL" id="KLU07887.1"/>
    </source>
</evidence>
<evidence type="ECO:0000313" key="2">
    <source>
        <dbReference type="Proteomes" id="UP000036367"/>
    </source>
</evidence>
<comment type="caution">
    <text evidence="1">The sequence shown here is derived from an EMBL/GenBank/DDBJ whole genome shotgun (WGS) entry which is preliminary data.</text>
</comment>